<feature type="domain" description="DUF5641" evidence="2">
    <location>
        <begin position="1"/>
        <end position="55"/>
    </location>
</feature>
<organism evidence="3 4">
    <name type="scientific">Trichinella papuae</name>
    <dbReference type="NCBI Taxonomy" id="268474"/>
    <lineage>
        <taxon>Eukaryota</taxon>
        <taxon>Metazoa</taxon>
        <taxon>Ecdysozoa</taxon>
        <taxon>Nematoda</taxon>
        <taxon>Enoplea</taxon>
        <taxon>Dorylaimia</taxon>
        <taxon>Trichinellida</taxon>
        <taxon>Trichinellidae</taxon>
        <taxon>Trichinella</taxon>
    </lineage>
</organism>
<gene>
    <name evidence="3" type="ORF">T10_496</name>
</gene>
<dbReference type="PANTHER" id="PTHR47331:SF6">
    <property type="entry name" value="DOUBLECORTIN DOMAIN-CONTAINING PROTEIN"/>
    <property type="match status" value="1"/>
</dbReference>
<evidence type="ECO:0000313" key="4">
    <source>
        <dbReference type="Proteomes" id="UP000054843"/>
    </source>
</evidence>
<dbReference type="EMBL" id="JYDO01000005">
    <property type="protein sequence ID" value="KRZ79760.1"/>
    <property type="molecule type" value="Genomic_DNA"/>
</dbReference>
<keyword evidence="4" id="KW-1185">Reference proteome</keyword>
<feature type="transmembrane region" description="Helical" evidence="1">
    <location>
        <begin position="117"/>
        <end position="136"/>
    </location>
</feature>
<keyword evidence="1" id="KW-0812">Transmembrane</keyword>
<evidence type="ECO:0000259" key="2">
    <source>
        <dbReference type="Pfam" id="PF18701"/>
    </source>
</evidence>
<dbReference type="Proteomes" id="UP000054843">
    <property type="component" value="Unassembled WGS sequence"/>
</dbReference>
<name>A0A0V1N7C0_9BILA</name>
<evidence type="ECO:0000256" key="1">
    <source>
        <dbReference type="SAM" id="Phobius"/>
    </source>
</evidence>
<keyword evidence="1" id="KW-1133">Transmembrane helix</keyword>
<dbReference type="PANTHER" id="PTHR47331">
    <property type="entry name" value="PHD-TYPE DOMAIN-CONTAINING PROTEIN"/>
    <property type="match status" value="1"/>
</dbReference>
<feature type="transmembrane region" description="Helical" evidence="1">
    <location>
        <begin position="156"/>
        <end position="172"/>
    </location>
</feature>
<dbReference type="OrthoDB" id="5932291at2759"/>
<proteinExistence type="predicted"/>
<keyword evidence="1" id="KW-0472">Membrane</keyword>
<dbReference type="AlphaFoldDB" id="A0A0V1N7C0"/>
<protein>
    <recommendedName>
        <fullName evidence="2">DUF5641 domain-containing protein</fullName>
    </recommendedName>
</protein>
<dbReference type="Pfam" id="PF18701">
    <property type="entry name" value="DUF5641"/>
    <property type="match status" value="1"/>
</dbReference>
<reference evidence="3 4" key="1">
    <citation type="submission" date="2015-01" db="EMBL/GenBank/DDBJ databases">
        <title>Evolution of Trichinella species and genotypes.</title>
        <authorList>
            <person name="Korhonen P.K."/>
            <person name="Edoardo P."/>
            <person name="Giuseppe L.R."/>
            <person name="Gasser R.B."/>
        </authorList>
    </citation>
    <scope>NUCLEOTIDE SEQUENCE [LARGE SCALE GENOMIC DNA]</scope>
    <source>
        <strain evidence="3">ISS1980</strain>
    </source>
</reference>
<evidence type="ECO:0000313" key="3">
    <source>
        <dbReference type="EMBL" id="KRZ79760.1"/>
    </source>
</evidence>
<comment type="caution">
    <text evidence="3">The sequence shown here is derived from an EMBL/GenBank/DDBJ whole genome shotgun (WGS) entry which is preliminary data.</text>
</comment>
<accession>A0A0V1N7C0</accession>
<sequence>MVDHLWSRWKREYLVTLSARGKWKELRQQPSVGDVVLVAEQNLPRRRWRWNLLICASEDRRGHDNQVSAVIDSGGAGWIFMMDQWSIGGVCWEQQYDTSAPDHPNDVGCVTTKRQEVACLSVICVLFCVIVLSVRVEFDHCTFVSIDKRSPSLNKAGFYCFVLHFYTFVNERRSYRG</sequence>
<dbReference type="InterPro" id="IPR040676">
    <property type="entry name" value="DUF5641"/>
</dbReference>